<keyword evidence="3" id="KW-0375">Hydrogen ion transport</keyword>
<protein>
    <submittedName>
        <fullName evidence="7">Uncharacterized protein</fullName>
    </submittedName>
</protein>
<sequence length="213" mass="24862">MGDRKSAYQVNLLVEAEKRAKQKIDYAEARRKQLLNRAHKEASEEIAQHQKECSTKLDSKRDAIKADLKEDQCDINKAVKNALSTMNKNVEKRRNKVIKMLMDAVIEMKPQMPENWIIRHAIDEKIRETVEARKKYTFEVEIDDLSTVSEPTFDVEYDVSSITLLEGEITFEDNFNHLKSLGYAEEDVREELLRCGNNLDAAYYNLREKYARD</sequence>
<feature type="coiled-coil region" evidence="5">
    <location>
        <begin position="17"/>
        <end position="52"/>
    </location>
</feature>
<dbReference type="Gene3D" id="1.20.5.2950">
    <property type="match status" value="1"/>
</dbReference>
<accession>A0A914DH40</accession>
<proteinExistence type="inferred from homology"/>
<dbReference type="InterPro" id="IPR005124">
    <property type="entry name" value="V-ATPase_G"/>
</dbReference>
<keyword evidence="5" id="KW-0175">Coiled coil</keyword>
<dbReference type="PANTHER" id="PTHR12713">
    <property type="entry name" value="VACUOLAR ATP SYNTHASE SUBUNIT G"/>
    <property type="match status" value="1"/>
</dbReference>
<organism evidence="6 7">
    <name type="scientific">Acrobeloides nanus</name>
    <dbReference type="NCBI Taxonomy" id="290746"/>
    <lineage>
        <taxon>Eukaryota</taxon>
        <taxon>Metazoa</taxon>
        <taxon>Ecdysozoa</taxon>
        <taxon>Nematoda</taxon>
        <taxon>Chromadorea</taxon>
        <taxon>Rhabditida</taxon>
        <taxon>Tylenchina</taxon>
        <taxon>Cephalobomorpha</taxon>
        <taxon>Cephaloboidea</taxon>
        <taxon>Cephalobidae</taxon>
        <taxon>Acrobeloides</taxon>
    </lineage>
</organism>
<keyword evidence="6" id="KW-1185">Reference proteome</keyword>
<evidence type="ECO:0000256" key="1">
    <source>
        <dbReference type="ARBA" id="ARBA00010066"/>
    </source>
</evidence>
<dbReference type="GO" id="GO:0046961">
    <property type="term" value="F:proton-transporting ATPase activity, rotational mechanism"/>
    <property type="evidence" value="ECO:0007669"/>
    <property type="project" value="InterPro"/>
</dbReference>
<evidence type="ECO:0000256" key="3">
    <source>
        <dbReference type="ARBA" id="ARBA00022781"/>
    </source>
</evidence>
<evidence type="ECO:0000313" key="6">
    <source>
        <dbReference type="Proteomes" id="UP000887540"/>
    </source>
</evidence>
<evidence type="ECO:0000256" key="5">
    <source>
        <dbReference type="SAM" id="Coils"/>
    </source>
</evidence>
<keyword evidence="4" id="KW-0406">Ion transport</keyword>
<reference evidence="7" key="1">
    <citation type="submission" date="2022-11" db="UniProtKB">
        <authorList>
            <consortium name="WormBaseParasite"/>
        </authorList>
    </citation>
    <scope>IDENTIFICATION</scope>
</reference>
<dbReference type="PANTHER" id="PTHR12713:SF11">
    <property type="entry name" value="V-TYPE PROTON ATPASE SUBUNIT G"/>
    <property type="match status" value="1"/>
</dbReference>
<dbReference type="AlphaFoldDB" id="A0A914DH40"/>
<dbReference type="Pfam" id="PF03179">
    <property type="entry name" value="V-ATPase_G"/>
    <property type="match status" value="1"/>
</dbReference>
<comment type="similarity">
    <text evidence="1">Belongs to the V-ATPase G subunit family.</text>
</comment>
<dbReference type="GO" id="GO:0000221">
    <property type="term" value="C:vacuolar proton-transporting V-type ATPase, V1 domain"/>
    <property type="evidence" value="ECO:0007669"/>
    <property type="project" value="TreeGrafter"/>
</dbReference>
<dbReference type="GO" id="GO:0016887">
    <property type="term" value="F:ATP hydrolysis activity"/>
    <property type="evidence" value="ECO:0007669"/>
    <property type="project" value="TreeGrafter"/>
</dbReference>
<evidence type="ECO:0000313" key="7">
    <source>
        <dbReference type="WBParaSite" id="ACRNAN_scaffold2455.g22619.t1"/>
    </source>
</evidence>
<evidence type="ECO:0000256" key="4">
    <source>
        <dbReference type="ARBA" id="ARBA00023065"/>
    </source>
</evidence>
<name>A0A914DH40_9BILA</name>
<keyword evidence="2" id="KW-0813">Transport</keyword>
<evidence type="ECO:0000256" key="2">
    <source>
        <dbReference type="ARBA" id="ARBA00022448"/>
    </source>
</evidence>
<dbReference type="Proteomes" id="UP000887540">
    <property type="component" value="Unplaced"/>
</dbReference>
<dbReference type="WBParaSite" id="ACRNAN_scaffold2455.g22619.t1">
    <property type="protein sequence ID" value="ACRNAN_scaffold2455.g22619.t1"/>
    <property type="gene ID" value="ACRNAN_scaffold2455.g22619"/>
</dbReference>